<dbReference type="EMBL" id="CALNXJ010000073">
    <property type="protein sequence ID" value="CAH3159870.1"/>
    <property type="molecule type" value="Genomic_DNA"/>
</dbReference>
<dbReference type="Proteomes" id="UP001159428">
    <property type="component" value="Unassembled WGS sequence"/>
</dbReference>
<reference evidence="8 9" key="1">
    <citation type="submission" date="2022-05" db="EMBL/GenBank/DDBJ databases">
        <authorList>
            <consortium name="Genoscope - CEA"/>
            <person name="William W."/>
        </authorList>
    </citation>
    <scope>NUCLEOTIDE SEQUENCE [LARGE SCALE GENOMIC DNA]</scope>
</reference>
<evidence type="ECO:0000256" key="2">
    <source>
        <dbReference type="ARBA" id="ARBA00009223"/>
    </source>
</evidence>
<evidence type="ECO:0000256" key="3">
    <source>
        <dbReference type="ARBA" id="ARBA00023242"/>
    </source>
</evidence>
<protein>
    <recommendedName>
        <fullName evidence="4">U3 small nucleolar RNA-associated protein 25 homolog</fullName>
    </recommendedName>
    <alternativeName>
        <fullName evidence="5">UTP25 small subunit processor component</fullName>
    </alternativeName>
</protein>
<comment type="similarity">
    <text evidence="2">Belongs to the UTP25 family.</text>
</comment>
<dbReference type="PANTHER" id="PTHR12933:SF0">
    <property type="entry name" value="U3 SMALL NUCLEOLAR RNA-ASSOCIATED PROTEIN 25 HOMOLOG"/>
    <property type="match status" value="1"/>
</dbReference>
<evidence type="ECO:0000256" key="4">
    <source>
        <dbReference type="ARBA" id="ARBA00024421"/>
    </source>
</evidence>
<evidence type="ECO:0000259" key="6">
    <source>
        <dbReference type="Pfam" id="PF06862"/>
    </source>
</evidence>
<evidence type="ECO:0000256" key="5">
    <source>
        <dbReference type="ARBA" id="ARBA00032325"/>
    </source>
</evidence>
<dbReference type="GO" id="GO:0000462">
    <property type="term" value="P:maturation of SSU-rRNA from tricistronic rRNA transcript (SSU-rRNA, 5.8S rRNA, LSU-rRNA)"/>
    <property type="evidence" value="ECO:0007669"/>
    <property type="project" value="TreeGrafter"/>
</dbReference>
<dbReference type="AlphaFoldDB" id="A0AAU9XV31"/>
<organism evidence="8 9">
    <name type="scientific">Pocillopora meandrina</name>
    <dbReference type="NCBI Taxonomy" id="46732"/>
    <lineage>
        <taxon>Eukaryota</taxon>
        <taxon>Metazoa</taxon>
        <taxon>Cnidaria</taxon>
        <taxon>Anthozoa</taxon>
        <taxon>Hexacorallia</taxon>
        <taxon>Scleractinia</taxon>
        <taxon>Astrocoeniina</taxon>
        <taxon>Pocilloporidae</taxon>
        <taxon>Pocillopora</taxon>
    </lineage>
</organism>
<dbReference type="InterPro" id="IPR053939">
    <property type="entry name" value="UTP25_C"/>
</dbReference>
<dbReference type="GO" id="GO:0019843">
    <property type="term" value="F:rRNA binding"/>
    <property type="evidence" value="ECO:0007669"/>
    <property type="project" value="TreeGrafter"/>
</dbReference>
<evidence type="ECO:0000256" key="1">
    <source>
        <dbReference type="ARBA" id="ARBA00004604"/>
    </source>
</evidence>
<proteinExistence type="inferred from homology"/>
<dbReference type="InterPro" id="IPR010678">
    <property type="entry name" value="UTP25"/>
</dbReference>
<dbReference type="PANTHER" id="PTHR12933">
    <property type="entry name" value="ORF PROTEIN-RELATED"/>
    <property type="match status" value="1"/>
</dbReference>
<keyword evidence="9" id="KW-1185">Reference proteome</keyword>
<dbReference type="InterPro" id="IPR027417">
    <property type="entry name" value="P-loop_NTPase"/>
</dbReference>
<evidence type="ECO:0000313" key="8">
    <source>
        <dbReference type="EMBL" id="CAH3159870.1"/>
    </source>
</evidence>
<dbReference type="InterPro" id="IPR053940">
    <property type="entry name" value="UTP25_NTPase-like"/>
</dbReference>
<dbReference type="GO" id="GO:0034511">
    <property type="term" value="F:U3 snoRNA binding"/>
    <property type="evidence" value="ECO:0007669"/>
    <property type="project" value="InterPro"/>
</dbReference>
<accession>A0AAU9XV31</accession>
<dbReference type="Pfam" id="PF22916">
    <property type="entry name" value="UTP25_NTPase-like"/>
    <property type="match status" value="1"/>
</dbReference>
<dbReference type="Gene3D" id="3.40.50.300">
    <property type="entry name" value="P-loop containing nucleotide triphosphate hydrolases"/>
    <property type="match status" value="1"/>
</dbReference>
<feature type="domain" description="UTP25 NTP hydrolase-like" evidence="7">
    <location>
        <begin position="207"/>
        <end position="465"/>
    </location>
</feature>
<evidence type="ECO:0000313" key="9">
    <source>
        <dbReference type="Proteomes" id="UP001159428"/>
    </source>
</evidence>
<dbReference type="Pfam" id="PF06862">
    <property type="entry name" value="Utp25_C"/>
    <property type="match status" value="1"/>
</dbReference>
<feature type="domain" description="UTP25 C-terminal" evidence="6">
    <location>
        <begin position="488"/>
        <end position="673"/>
    </location>
</feature>
<gene>
    <name evidence="8" type="ORF">PMEA_00032139</name>
</gene>
<comment type="subcellular location">
    <subcellularLocation>
        <location evidence="1">Nucleus</location>
        <location evidence="1">Nucleolus</location>
    </subcellularLocation>
</comment>
<sequence length="682" mass="80292">MMRVTKMMWKKLKRKWCKLKVRMKLRRPINKRMEMQRLLKNLRKIVRVIMSARMLMMMKMALMNLKTWLMTTEPKVLQEKKSKMERKKMKAVIPDEREGKMAVGSQDPFTVHFEQDLSETTEKQLSDLRTWKQTTRKIPSFGNVTEIIPGAEGLPTLHTNIEKEMTFADLKIKSRLAHAWQAINQIPNSEGLFTPLQQDLFYHIHSYKDVYYSSRTFQNGDEIRRMYCLHAVNHILKTRSRVMKNTAKIVQSWKDKKEIGELRDQGLTRPKILILVPFRDAALKVVEVIMHLICPEEGGQVMNKKRFYEEFGETEDSSSSKENRPEDFKQMFAGNIDDCFRIGISVMKKCLKLYAKFYSSDIIVASPLGLRTIIGSAGEKSHEYDFLSSIEVIIADQTDVFLMQNWEHVQHIFEHLHQQPKDSHDVDFSRVRMWCLNGWSKYYRQTLIFSSFVSPEMNSLFNRQYNCQDIKSHFAGKVKVCSTDVPGSICQVAVQVPQTFHRFDCSNFSEAANKRFQIFIDKVLPDFKGSLMGHTAIFVPSYFDFVRLRNYFKREGIDCAQISEYSQPKEIQRARTHFQQGKRPFLLFTERFYFFYRYRIRGVRNIIFYELPHYSTFYTEILNFMDTRSNRLKPQMNPVNCTVLYTKSNALRLARVVGSRRCSRMISSESQVHMLVTGDEDE</sequence>
<name>A0AAU9XV31_9CNID</name>
<evidence type="ECO:0000259" key="7">
    <source>
        <dbReference type="Pfam" id="PF22916"/>
    </source>
</evidence>
<comment type="caution">
    <text evidence="8">The sequence shown here is derived from an EMBL/GenBank/DDBJ whole genome shotgun (WGS) entry which is preliminary data.</text>
</comment>
<keyword evidence="3" id="KW-0539">Nucleus</keyword>
<dbReference type="GO" id="GO:0032040">
    <property type="term" value="C:small-subunit processome"/>
    <property type="evidence" value="ECO:0007669"/>
    <property type="project" value="TreeGrafter"/>
</dbReference>